<accession>A0A7W3VRQ3</accession>
<dbReference type="RefSeq" id="WP_182888820.1">
    <property type="nucleotide sequence ID" value="NZ_JACGZW010000001.1"/>
</dbReference>
<dbReference type="Gene3D" id="3.40.50.1820">
    <property type="entry name" value="alpha/beta hydrolase"/>
    <property type="match status" value="1"/>
</dbReference>
<dbReference type="InterPro" id="IPR000639">
    <property type="entry name" value="Epox_hydrolase-like"/>
</dbReference>
<keyword evidence="3 6" id="KW-0378">Hydrolase</keyword>
<dbReference type="InterPro" id="IPR029058">
    <property type="entry name" value="AB_hydrolase_fold"/>
</dbReference>
<dbReference type="PANTHER" id="PTHR21661">
    <property type="entry name" value="EPOXIDE HYDROLASE 1-RELATED"/>
    <property type="match status" value="1"/>
</dbReference>
<reference evidence="6 7" key="1">
    <citation type="submission" date="2020-08" db="EMBL/GenBank/DDBJ databases">
        <title>Amycolatopsis sp. nov. DR6-1 isolated from Dendrobium heterocarpum.</title>
        <authorList>
            <person name="Tedsree N."/>
            <person name="Kuncharoen N."/>
            <person name="Likhitwitayawuid K."/>
            <person name="Tanasupawat S."/>
        </authorList>
    </citation>
    <scope>NUCLEOTIDE SEQUENCE [LARGE SCALE GENOMIC DNA]</scope>
    <source>
        <strain evidence="6 7">DR6-1</strain>
    </source>
</reference>
<feature type="active site" description="Proton donor" evidence="4">
    <location>
        <position position="305"/>
    </location>
</feature>
<proteinExistence type="inferred from homology"/>
<evidence type="ECO:0000313" key="7">
    <source>
        <dbReference type="Proteomes" id="UP000526734"/>
    </source>
</evidence>
<evidence type="ECO:0000256" key="4">
    <source>
        <dbReference type="PIRSR" id="PIRSR001112-1"/>
    </source>
</evidence>
<evidence type="ECO:0000256" key="3">
    <source>
        <dbReference type="ARBA" id="ARBA00022801"/>
    </source>
</evidence>
<comment type="similarity">
    <text evidence="1">Belongs to the peptidase S33 family.</text>
</comment>
<evidence type="ECO:0000256" key="2">
    <source>
        <dbReference type="ARBA" id="ARBA00022797"/>
    </source>
</evidence>
<keyword evidence="7" id="KW-1185">Reference proteome</keyword>
<dbReference type="GO" id="GO:0097176">
    <property type="term" value="P:epoxide metabolic process"/>
    <property type="evidence" value="ECO:0007669"/>
    <property type="project" value="TreeGrafter"/>
</dbReference>
<feature type="domain" description="Epoxide hydrolase N-terminal" evidence="5">
    <location>
        <begin position="6"/>
        <end position="110"/>
    </location>
</feature>
<organism evidence="6 7">
    <name type="scientific">Amycolatopsis dendrobii</name>
    <dbReference type="NCBI Taxonomy" id="2760662"/>
    <lineage>
        <taxon>Bacteria</taxon>
        <taxon>Bacillati</taxon>
        <taxon>Actinomycetota</taxon>
        <taxon>Actinomycetes</taxon>
        <taxon>Pseudonocardiales</taxon>
        <taxon>Pseudonocardiaceae</taxon>
        <taxon>Amycolatopsis</taxon>
    </lineage>
</organism>
<dbReference type="PIRSF" id="PIRSF001112">
    <property type="entry name" value="Epoxide_hydrolase"/>
    <property type="match status" value="1"/>
</dbReference>
<dbReference type="Proteomes" id="UP000526734">
    <property type="component" value="Unassembled WGS sequence"/>
</dbReference>
<evidence type="ECO:0000313" key="6">
    <source>
        <dbReference type="EMBL" id="MBB1151567.1"/>
    </source>
</evidence>
<dbReference type="InterPro" id="IPR016292">
    <property type="entry name" value="Epoxide_hydrolase"/>
</dbReference>
<feature type="active site" description="Proton acceptor" evidence="4">
    <location>
        <position position="358"/>
    </location>
</feature>
<dbReference type="Pfam" id="PF06441">
    <property type="entry name" value="EHN"/>
    <property type="match status" value="1"/>
</dbReference>
<dbReference type="InterPro" id="IPR010497">
    <property type="entry name" value="Epoxide_hydro_N"/>
</dbReference>
<dbReference type="GO" id="GO:0004301">
    <property type="term" value="F:epoxide hydrolase activity"/>
    <property type="evidence" value="ECO:0007669"/>
    <property type="project" value="TreeGrafter"/>
</dbReference>
<dbReference type="EMBL" id="JACGZW010000001">
    <property type="protein sequence ID" value="MBB1151567.1"/>
    <property type="molecule type" value="Genomic_DNA"/>
</dbReference>
<protein>
    <submittedName>
        <fullName evidence="6">Alpha/beta fold hydrolase</fullName>
    </submittedName>
</protein>
<dbReference type="AlphaFoldDB" id="A0A7W3VRQ3"/>
<gene>
    <name evidence="6" type="ORF">H4281_00320</name>
</gene>
<evidence type="ECO:0000256" key="1">
    <source>
        <dbReference type="ARBA" id="ARBA00010088"/>
    </source>
</evidence>
<comment type="caution">
    <text evidence="6">The sequence shown here is derived from an EMBL/GenBank/DDBJ whole genome shotgun (WGS) entry which is preliminary data.</text>
</comment>
<dbReference type="PANTHER" id="PTHR21661:SF35">
    <property type="entry name" value="EPOXIDE HYDROLASE"/>
    <property type="match status" value="1"/>
</dbReference>
<dbReference type="PRINTS" id="PR00412">
    <property type="entry name" value="EPOXHYDRLASE"/>
</dbReference>
<keyword evidence="2" id="KW-0058">Aromatic hydrocarbons catabolism</keyword>
<sequence>MADRPESFAAETDPAQLADLRARLRATRWPDAPEDGWALGADVSYLRELIAYWAEEFDWPKQEAALARLPRYRVRIGGSRIHFVHARAVAPSGPALPLVLTHGWPDSFWRYSKVVPLLADPGAHGADPADAFDVIVPDLPGYGYSDRPAGPAPDSVAVAGMWAELMTVLGYPRFAAAGGDIGSSVSRFLALDHPDRVVAVHRMDAGLPAFVPDDATPEEREWLQGAAAWGAAEGAYAAMHRTKPQTAAVGLTDSPAGLAAWIVEKLRAWSDCGGEVERAFTKDEILANVTIYWLTGTIGSAMRMYRANGAIPPEQHARRVEVPSGFSLFPADLVRAPRAWIDRVANTVRVTEPERGGHFAPFEEPELYARELRDFFRPFRQG</sequence>
<evidence type="ECO:0000259" key="5">
    <source>
        <dbReference type="Pfam" id="PF06441"/>
    </source>
</evidence>
<feature type="active site" description="Nucleophile" evidence="4">
    <location>
        <position position="180"/>
    </location>
</feature>
<dbReference type="SUPFAM" id="SSF53474">
    <property type="entry name" value="alpha/beta-Hydrolases"/>
    <property type="match status" value="1"/>
</dbReference>
<name>A0A7W3VRQ3_9PSEU</name>